<dbReference type="EMBL" id="DS547185">
    <property type="protein sequence ID" value="EDQ98911.1"/>
    <property type="molecule type" value="Genomic_DNA"/>
</dbReference>
<dbReference type="GeneID" id="6086104"/>
<accession>B0E2N7</accession>
<reference evidence="1 2" key="1">
    <citation type="journal article" date="2008" name="Nature">
        <title>The genome of Laccaria bicolor provides insights into mycorrhizal symbiosis.</title>
        <authorList>
            <person name="Martin F."/>
            <person name="Aerts A."/>
            <person name="Ahren D."/>
            <person name="Brun A."/>
            <person name="Danchin E.G.J."/>
            <person name="Duchaussoy F."/>
            <person name="Gibon J."/>
            <person name="Kohler A."/>
            <person name="Lindquist E."/>
            <person name="Pereda V."/>
            <person name="Salamov A."/>
            <person name="Shapiro H.J."/>
            <person name="Wuyts J."/>
            <person name="Blaudez D."/>
            <person name="Buee M."/>
            <person name="Brokstein P."/>
            <person name="Canbaeck B."/>
            <person name="Cohen D."/>
            <person name="Courty P.E."/>
            <person name="Coutinho P.M."/>
            <person name="Delaruelle C."/>
            <person name="Detter J.C."/>
            <person name="Deveau A."/>
            <person name="DiFazio S."/>
            <person name="Duplessis S."/>
            <person name="Fraissinet-Tachet L."/>
            <person name="Lucic E."/>
            <person name="Frey-Klett P."/>
            <person name="Fourrey C."/>
            <person name="Feussner I."/>
            <person name="Gay G."/>
            <person name="Grimwood J."/>
            <person name="Hoegger P.J."/>
            <person name="Jain P."/>
            <person name="Kilaru S."/>
            <person name="Labbe J."/>
            <person name="Lin Y.C."/>
            <person name="Legue V."/>
            <person name="Le Tacon F."/>
            <person name="Marmeisse R."/>
            <person name="Melayah D."/>
            <person name="Montanini B."/>
            <person name="Muratet M."/>
            <person name="Nehls U."/>
            <person name="Niculita-Hirzel H."/>
            <person name="Oudot-Le Secq M.P."/>
            <person name="Peter M."/>
            <person name="Quesneville H."/>
            <person name="Rajashekar B."/>
            <person name="Reich M."/>
            <person name="Rouhier N."/>
            <person name="Schmutz J."/>
            <person name="Yin T."/>
            <person name="Chalot M."/>
            <person name="Henrissat B."/>
            <person name="Kuees U."/>
            <person name="Lucas S."/>
            <person name="Van de Peer Y."/>
            <person name="Podila G.K."/>
            <person name="Polle A."/>
            <person name="Pukkila P.J."/>
            <person name="Richardson P.M."/>
            <person name="Rouze P."/>
            <person name="Sanders I.R."/>
            <person name="Stajich J.E."/>
            <person name="Tunlid A."/>
            <person name="Tuskan G."/>
            <person name="Grigoriev I.V."/>
        </authorList>
    </citation>
    <scope>NUCLEOTIDE SEQUENCE [LARGE SCALE GENOMIC DNA]</scope>
    <source>
        <strain evidence="2">S238N-H82 / ATCC MYA-4686</strain>
    </source>
</reference>
<gene>
    <name evidence="1" type="ORF">LACBIDRAFT_318565</name>
</gene>
<protein>
    <submittedName>
        <fullName evidence="1">Predicted protein</fullName>
    </submittedName>
</protein>
<organism evidence="2">
    <name type="scientific">Laccaria bicolor (strain S238N-H82 / ATCC MYA-4686)</name>
    <name type="common">Bicoloured deceiver</name>
    <name type="synonym">Laccaria laccata var. bicolor</name>
    <dbReference type="NCBI Taxonomy" id="486041"/>
    <lineage>
        <taxon>Eukaryota</taxon>
        <taxon>Fungi</taxon>
        <taxon>Dikarya</taxon>
        <taxon>Basidiomycota</taxon>
        <taxon>Agaricomycotina</taxon>
        <taxon>Agaricomycetes</taxon>
        <taxon>Agaricomycetidae</taxon>
        <taxon>Agaricales</taxon>
        <taxon>Agaricineae</taxon>
        <taxon>Hydnangiaceae</taxon>
        <taxon>Laccaria</taxon>
    </lineage>
</organism>
<dbReference type="HOGENOM" id="CLU_2027143_0_0_1"/>
<name>B0E2N7_LACBS</name>
<sequence>MAGSSDQVDVSMGGGLECSQQVLPISTDILSSYLPTTPSIAPLLEMTVAFDQIEGPVQGAVDSLQHPSPISTDLPGSDLPISLSIPSALNAELMPASQYSYEYSSGLLKLDRPCRVLNKLSS</sequence>
<dbReference type="OrthoDB" id="10508881at2759"/>
<dbReference type="InParanoid" id="B0E2N7"/>
<evidence type="ECO:0000313" key="2">
    <source>
        <dbReference type="Proteomes" id="UP000001194"/>
    </source>
</evidence>
<proteinExistence type="predicted"/>
<evidence type="ECO:0000313" key="1">
    <source>
        <dbReference type="EMBL" id="EDQ98911.1"/>
    </source>
</evidence>
<dbReference type="AlphaFoldDB" id="B0E2N7"/>
<keyword evidence="2" id="KW-1185">Reference proteome</keyword>
<dbReference type="Proteomes" id="UP000001194">
    <property type="component" value="Unassembled WGS sequence"/>
</dbReference>
<dbReference type="RefSeq" id="XP_001890456.1">
    <property type="nucleotide sequence ID" value="XM_001890421.1"/>
</dbReference>
<dbReference type="KEGG" id="lbc:LACBIDRAFT_318565"/>